<evidence type="ECO:0000313" key="2">
    <source>
        <dbReference type="EMBL" id="MDT3283019.1"/>
    </source>
</evidence>
<feature type="transmembrane region" description="Helical" evidence="1">
    <location>
        <begin position="7"/>
        <end position="28"/>
    </location>
</feature>
<keyword evidence="3" id="KW-1185">Reference proteome</keyword>
<sequence>VKKFFKYLGFGFLSVIIFFIGIGVVTSINTVDKEAVFEPYIAEAIPKLASWDQTSYQELMSEEGFNGATPEQWTLYLNKFSKLGEFQSIGKAELQNWKTLSPIGSPSVTYAVYQVPVTFSTGLAHVQLALQSSEEKVEINSVKFLSDILMQ</sequence>
<evidence type="ECO:0000256" key="1">
    <source>
        <dbReference type="SAM" id="Phobius"/>
    </source>
</evidence>
<feature type="non-terminal residue" evidence="2">
    <location>
        <position position="1"/>
    </location>
</feature>
<organism evidence="2 3">
    <name type="scientific">Shewanella scandinavica</name>
    <dbReference type="NCBI Taxonomy" id="3063538"/>
    <lineage>
        <taxon>Bacteria</taxon>
        <taxon>Pseudomonadati</taxon>
        <taxon>Pseudomonadota</taxon>
        <taxon>Gammaproteobacteria</taxon>
        <taxon>Alteromonadales</taxon>
        <taxon>Shewanellaceae</taxon>
        <taxon>Shewanella</taxon>
    </lineage>
</organism>
<dbReference type="Proteomes" id="UP001249505">
    <property type="component" value="Unassembled WGS sequence"/>
</dbReference>
<name>A0ABU3G860_9GAMM</name>
<keyword evidence="1" id="KW-1133">Transmembrane helix</keyword>
<dbReference type="EMBL" id="JAUOES010000071">
    <property type="protein sequence ID" value="MDT3283019.1"/>
    <property type="molecule type" value="Genomic_DNA"/>
</dbReference>
<protein>
    <submittedName>
        <fullName evidence="2">Uncharacterized protein</fullName>
    </submittedName>
</protein>
<accession>A0ABU3G860</accession>
<evidence type="ECO:0000313" key="3">
    <source>
        <dbReference type="Proteomes" id="UP001249505"/>
    </source>
</evidence>
<keyword evidence="1" id="KW-0472">Membrane</keyword>
<keyword evidence="1" id="KW-0812">Transmembrane</keyword>
<gene>
    <name evidence="2" type="ORF">Q4Q50_22345</name>
</gene>
<proteinExistence type="predicted"/>
<comment type="caution">
    <text evidence="2">The sequence shown here is derived from an EMBL/GenBank/DDBJ whole genome shotgun (WGS) entry which is preliminary data.</text>
</comment>
<dbReference type="RefSeq" id="WP_311901232.1">
    <property type="nucleotide sequence ID" value="NZ_JAUOES010000071.1"/>
</dbReference>
<reference evidence="2 3" key="1">
    <citation type="submission" date="2023-07" db="EMBL/GenBank/DDBJ databases">
        <title>Novel Shewanella species isolated from Baltic Sea sediments.</title>
        <authorList>
            <person name="Martin-Rodriguez A.J."/>
        </authorList>
    </citation>
    <scope>NUCLEOTIDE SEQUENCE [LARGE SCALE GENOMIC DNA]</scope>
    <source>
        <strain evidence="2 3">SP2S1-2</strain>
    </source>
</reference>